<name>A0ABY8BTN9_AFICR</name>
<keyword evidence="2" id="KW-1185">Reference proteome</keyword>
<evidence type="ECO:0000313" key="1">
    <source>
        <dbReference type="EMBL" id="WEF51677.1"/>
    </source>
</evidence>
<dbReference type="EMBL" id="CP113162">
    <property type="protein sequence ID" value="WEF51677.1"/>
    <property type="molecule type" value="Genomic_DNA"/>
</dbReference>
<protein>
    <submittedName>
        <fullName evidence="1">DUF2958 domain-containing protein</fullName>
    </submittedName>
</protein>
<dbReference type="Proteomes" id="UP001213907">
    <property type="component" value="Chromosome"/>
</dbReference>
<dbReference type="Pfam" id="PF11171">
    <property type="entry name" value="DUF2958"/>
    <property type="match status" value="1"/>
</dbReference>
<proteinExistence type="predicted"/>
<dbReference type="RefSeq" id="WP_275247267.1">
    <property type="nucleotide sequence ID" value="NZ_BAABDX010000001.1"/>
</dbReference>
<accession>A0ABY8BTN9</accession>
<reference evidence="1 2" key="1">
    <citation type="submission" date="2022-11" db="EMBL/GenBank/DDBJ databases">
        <authorList>
            <person name="Siebert D."/>
            <person name="Busche T."/>
            <person name="Saydam E."/>
            <person name="Kalinowski J."/>
            <person name="Ruckert C."/>
            <person name="Blombach B."/>
        </authorList>
    </citation>
    <scope>NUCLEOTIDE SEQUENCE [LARGE SCALE GENOMIC DNA]</scope>
    <source>
        <strain evidence="1 2">DSM 1083</strain>
    </source>
</reference>
<gene>
    <name evidence="1" type="ORF">AFIC_000119</name>
</gene>
<dbReference type="InterPro" id="IPR021341">
    <property type="entry name" value="DUF2958"/>
</dbReference>
<organism evidence="1 2">
    <name type="scientific">Afipia carboxydohydrogena</name>
    <name type="common">Pseudomonas carboxydohydrogena</name>
    <dbReference type="NCBI Taxonomy" id="290"/>
    <lineage>
        <taxon>Bacteria</taxon>
        <taxon>Pseudomonadati</taxon>
        <taxon>Pseudomonadota</taxon>
        <taxon>Alphaproteobacteria</taxon>
        <taxon>Hyphomicrobiales</taxon>
        <taxon>Nitrobacteraceae</taxon>
        <taxon>Afipia</taxon>
    </lineage>
</organism>
<sequence length="113" mass="12440">MAERDLLSVEDRVRLLVNALADEKDHEPVLKLFTPDGKATWLLTESDPDDPDRLFGLCDLGLGSPEIGYVSLAELTALRGLLGLPIERDLHFIADKPLSAYAEEARLKGRISA</sequence>
<evidence type="ECO:0000313" key="2">
    <source>
        <dbReference type="Proteomes" id="UP001213907"/>
    </source>
</evidence>